<dbReference type="AlphaFoldDB" id="A0AAJ0EQ32"/>
<feature type="signal peptide" evidence="1">
    <location>
        <begin position="1"/>
        <end position="17"/>
    </location>
</feature>
<keyword evidence="1" id="KW-0732">Signal</keyword>
<feature type="chain" id="PRO_5042585559" evidence="1">
    <location>
        <begin position="18"/>
        <end position="159"/>
    </location>
</feature>
<dbReference type="RefSeq" id="XP_060425170.1">
    <property type="nucleotide sequence ID" value="XM_060572847.1"/>
</dbReference>
<accession>A0AAJ0EQ32</accession>
<name>A0AAJ0EQ32_9PEZI</name>
<reference evidence="2" key="1">
    <citation type="submission" date="2021-06" db="EMBL/GenBank/DDBJ databases">
        <title>Comparative genomics, transcriptomics and evolutionary studies reveal genomic signatures of adaptation to plant cell wall in hemibiotrophic fungi.</title>
        <authorList>
            <consortium name="DOE Joint Genome Institute"/>
            <person name="Baroncelli R."/>
            <person name="Diaz J.F."/>
            <person name="Benocci T."/>
            <person name="Peng M."/>
            <person name="Battaglia E."/>
            <person name="Haridas S."/>
            <person name="Andreopoulos W."/>
            <person name="Labutti K."/>
            <person name="Pangilinan J."/>
            <person name="Floch G.L."/>
            <person name="Makela M.R."/>
            <person name="Henrissat B."/>
            <person name="Grigoriev I.V."/>
            <person name="Crouch J.A."/>
            <person name="De Vries R.P."/>
            <person name="Sukno S.A."/>
            <person name="Thon M.R."/>
        </authorList>
    </citation>
    <scope>NUCLEOTIDE SEQUENCE</scope>
    <source>
        <strain evidence="2">CBS 193.32</strain>
    </source>
</reference>
<gene>
    <name evidence="2" type="ORF">BDP55DRAFT_636012</name>
</gene>
<proteinExistence type="predicted"/>
<sequence>MRVVLVFLLLFAVAARTADNFHNVTAKSDVFWQLADLDSRAPEKSGNVYLGAQNYTWCCLKAVEVGLELLTNGTLIVANKSITKISVSITGDLRSAANKGQFPCGAKYNKASGKADHVPRSLVPSGQHYEFVLFPNASPDIPAEVSVALEYCDENLEAF</sequence>
<organism evidence="2 3">
    <name type="scientific">Colletotrichum godetiae</name>
    <dbReference type="NCBI Taxonomy" id="1209918"/>
    <lineage>
        <taxon>Eukaryota</taxon>
        <taxon>Fungi</taxon>
        <taxon>Dikarya</taxon>
        <taxon>Ascomycota</taxon>
        <taxon>Pezizomycotina</taxon>
        <taxon>Sordariomycetes</taxon>
        <taxon>Hypocreomycetidae</taxon>
        <taxon>Glomerellales</taxon>
        <taxon>Glomerellaceae</taxon>
        <taxon>Colletotrichum</taxon>
        <taxon>Colletotrichum acutatum species complex</taxon>
    </lineage>
</organism>
<comment type="caution">
    <text evidence="2">The sequence shown here is derived from an EMBL/GenBank/DDBJ whole genome shotgun (WGS) entry which is preliminary data.</text>
</comment>
<protein>
    <submittedName>
        <fullName evidence="2">Uncharacterized protein</fullName>
    </submittedName>
</protein>
<evidence type="ECO:0000313" key="2">
    <source>
        <dbReference type="EMBL" id="KAK1671167.1"/>
    </source>
</evidence>
<evidence type="ECO:0000313" key="3">
    <source>
        <dbReference type="Proteomes" id="UP001224890"/>
    </source>
</evidence>
<dbReference type="Proteomes" id="UP001224890">
    <property type="component" value="Unassembled WGS sequence"/>
</dbReference>
<keyword evidence="3" id="KW-1185">Reference proteome</keyword>
<dbReference type="GeneID" id="85457373"/>
<dbReference type="EMBL" id="JAHMHR010000049">
    <property type="protein sequence ID" value="KAK1671167.1"/>
    <property type="molecule type" value="Genomic_DNA"/>
</dbReference>
<evidence type="ECO:0000256" key="1">
    <source>
        <dbReference type="SAM" id="SignalP"/>
    </source>
</evidence>